<dbReference type="InterPro" id="IPR029751">
    <property type="entry name" value="Ribosomal_L25_dom"/>
</dbReference>
<dbReference type="GO" id="GO:0005840">
    <property type="term" value="C:ribosome"/>
    <property type="evidence" value="ECO:0007669"/>
    <property type="project" value="UniProtKB-KW"/>
</dbReference>
<keyword evidence="1 4" id="KW-0689">Ribosomal protein</keyword>
<evidence type="ECO:0000256" key="1">
    <source>
        <dbReference type="ARBA" id="ARBA00022980"/>
    </source>
</evidence>
<name>A0A2M8DQB1_9BACT</name>
<reference evidence="5" key="1">
    <citation type="submission" date="2017-09" db="EMBL/GenBank/DDBJ databases">
        <title>Depth-based differentiation of microbial function through sediment-hosted aquifers and enrichment of novel symbionts in the deep terrestrial subsurface.</title>
        <authorList>
            <person name="Probst A.J."/>
            <person name="Ladd B."/>
            <person name="Jarett J.K."/>
            <person name="Geller-Mcgrath D.E."/>
            <person name="Sieber C.M.K."/>
            <person name="Emerson J.B."/>
            <person name="Anantharaman K."/>
            <person name="Thomas B.C."/>
            <person name="Malmstrom R."/>
            <person name="Stieglmeier M."/>
            <person name="Klingl A."/>
            <person name="Woyke T."/>
            <person name="Ryan C.M."/>
            <person name="Banfield J.F."/>
        </authorList>
    </citation>
    <scope>NUCLEOTIDE SEQUENCE [LARGE SCALE GENOMIC DNA]</scope>
</reference>
<dbReference type="EMBL" id="PFSY01000192">
    <property type="protein sequence ID" value="PJC01152.1"/>
    <property type="molecule type" value="Genomic_DNA"/>
</dbReference>
<sequence>MSKITINAELREIGNKGALKEARRANKLPVVLYGFELA</sequence>
<evidence type="ECO:0000256" key="2">
    <source>
        <dbReference type="ARBA" id="ARBA00023274"/>
    </source>
</evidence>
<evidence type="ECO:0000313" key="5">
    <source>
        <dbReference type="Proteomes" id="UP000230136"/>
    </source>
</evidence>
<dbReference type="GO" id="GO:1990904">
    <property type="term" value="C:ribonucleoprotein complex"/>
    <property type="evidence" value="ECO:0007669"/>
    <property type="project" value="UniProtKB-KW"/>
</dbReference>
<evidence type="ECO:0000259" key="3">
    <source>
        <dbReference type="Pfam" id="PF01386"/>
    </source>
</evidence>
<dbReference type="InterPro" id="IPR020056">
    <property type="entry name" value="Rbsml_bL25/Gln-tRNA_synth_N"/>
</dbReference>
<dbReference type="InterPro" id="IPR011035">
    <property type="entry name" value="Ribosomal_bL25/Gln-tRNA_synth"/>
</dbReference>
<dbReference type="Pfam" id="PF01386">
    <property type="entry name" value="Ribosomal_L25p"/>
    <property type="match status" value="1"/>
</dbReference>
<dbReference type="AlphaFoldDB" id="A0A2M8DQB1"/>
<gene>
    <name evidence="4" type="ORF">CO073_04210</name>
</gene>
<dbReference type="SUPFAM" id="SSF50715">
    <property type="entry name" value="Ribosomal protein L25-like"/>
    <property type="match status" value="1"/>
</dbReference>
<dbReference type="Proteomes" id="UP000230136">
    <property type="component" value="Unassembled WGS sequence"/>
</dbReference>
<keyword evidence="2" id="KW-0687">Ribonucleoprotein</keyword>
<evidence type="ECO:0000313" key="4">
    <source>
        <dbReference type="EMBL" id="PJC01152.1"/>
    </source>
</evidence>
<organism evidence="4 5">
    <name type="scientific">Candidatus Komeilibacteria bacterium CG_4_9_14_0_8_um_filter_36_9</name>
    <dbReference type="NCBI Taxonomy" id="1974473"/>
    <lineage>
        <taxon>Bacteria</taxon>
        <taxon>Candidatus Komeiliibacteriota</taxon>
    </lineage>
</organism>
<dbReference type="GO" id="GO:0003735">
    <property type="term" value="F:structural constituent of ribosome"/>
    <property type="evidence" value="ECO:0007669"/>
    <property type="project" value="InterPro"/>
</dbReference>
<proteinExistence type="predicted"/>
<feature type="domain" description="Large ribosomal subunit protein bL25 L25" evidence="3">
    <location>
        <begin position="6"/>
        <end position="34"/>
    </location>
</feature>
<comment type="caution">
    <text evidence="4">The sequence shown here is derived from an EMBL/GenBank/DDBJ whole genome shotgun (WGS) entry which is preliminary data.</text>
</comment>
<accession>A0A2M8DQB1</accession>
<protein>
    <submittedName>
        <fullName evidence="4">50S ribosomal protein L25</fullName>
    </submittedName>
</protein>
<dbReference type="GO" id="GO:0006412">
    <property type="term" value="P:translation"/>
    <property type="evidence" value="ECO:0007669"/>
    <property type="project" value="InterPro"/>
</dbReference>
<feature type="non-terminal residue" evidence="4">
    <location>
        <position position="38"/>
    </location>
</feature>
<dbReference type="Gene3D" id="2.40.240.10">
    <property type="entry name" value="Ribosomal Protein L25, Chain P"/>
    <property type="match status" value="1"/>
</dbReference>